<feature type="region of interest" description="Disordered" evidence="1">
    <location>
        <begin position="1"/>
        <end position="26"/>
    </location>
</feature>
<dbReference type="KEGG" id="ptm:GSPATT00011206001"/>
<evidence type="ECO:0000313" key="3">
    <source>
        <dbReference type="Proteomes" id="UP000000600"/>
    </source>
</evidence>
<dbReference type="InParanoid" id="A0CXQ7"/>
<name>A0CXQ7_PARTE</name>
<dbReference type="GeneID" id="5028756"/>
<dbReference type="RefSeq" id="XP_001442971.1">
    <property type="nucleotide sequence ID" value="XM_001442934.1"/>
</dbReference>
<dbReference type="Proteomes" id="UP000000600">
    <property type="component" value="Unassembled WGS sequence"/>
</dbReference>
<organism evidence="2 3">
    <name type="scientific">Paramecium tetraurelia</name>
    <dbReference type="NCBI Taxonomy" id="5888"/>
    <lineage>
        <taxon>Eukaryota</taxon>
        <taxon>Sar</taxon>
        <taxon>Alveolata</taxon>
        <taxon>Ciliophora</taxon>
        <taxon>Intramacronucleata</taxon>
        <taxon>Oligohymenophorea</taxon>
        <taxon>Peniculida</taxon>
        <taxon>Parameciidae</taxon>
        <taxon>Paramecium</taxon>
    </lineage>
</organism>
<keyword evidence="3" id="KW-1185">Reference proteome</keyword>
<dbReference type="HOGENOM" id="CLU_2643328_0_0_1"/>
<evidence type="ECO:0000313" key="2">
    <source>
        <dbReference type="EMBL" id="CAK75574.1"/>
    </source>
</evidence>
<reference evidence="2 3" key="1">
    <citation type="journal article" date="2006" name="Nature">
        <title>Global trends of whole-genome duplications revealed by the ciliate Paramecium tetraurelia.</title>
        <authorList>
            <consortium name="Genoscope"/>
            <person name="Aury J.-M."/>
            <person name="Jaillon O."/>
            <person name="Duret L."/>
            <person name="Noel B."/>
            <person name="Jubin C."/>
            <person name="Porcel B.M."/>
            <person name="Segurens B."/>
            <person name="Daubin V."/>
            <person name="Anthouard V."/>
            <person name="Aiach N."/>
            <person name="Arnaiz O."/>
            <person name="Billaut A."/>
            <person name="Beisson J."/>
            <person name="Blanc I."/>
            <person name="Bouhouche K."/>
            <person name="Camara F."/>
            <person name="Duharcourt S."/>
            <person name="Guigo R."/>
            <person name="Gogendeau D."/>
            <person name="Katinka M."/>
            <person name="Keller A.-M."/>
            <person name="Kissmehl R."/>
            <person name="Klotz C."/>
            <person name="Koll F."/>
            <person name="Le Moue A."/>
            <person name="Lepere C."/>
            <person name="Malinsky S."/>
            <person name="Nowacki M."/>
            <person name="Nowak J.K."/>
            <person name="Plattner H."/>
            <person name="Poulain J."/>
            <person name="Ruiz F."/>
            <person name="Serrano V."/>
            <person name="Zagulski M."/>
            <person name="Dessen P."/>
            <person name="Betermier M."/>
            <person name="Weissenbach J."/>
            <person name="Scarpelli C."/>
            <person name="Schachter V."/>
            <person name="Sperling L."/>
            <person name="Meyer E."/>
            <person name="Cohen J."/>
            <person name="Wincker P."/>
        </authorList>
    </citation>
    <scope>NUCLEOTIDE SEQUENCE [LARGE SCALE GENOMIC DNA]</scope>
    <source>
        <strain evidence="2 3">Stock d4-2</strain>
    </source>
</reference>
<dbReference type="AlphaFoldDB" id="A0CXQ7"/>
<gene>
    <name evidence="2" type="ORF">GSPATT00011206001</name>
</gene>
<proteinExistence type="predicted"/>
<dbReference type="EMBL" id="CT868208">
    <property type="protein sequence ID" value="CAK75574.1"/>
    <property type="molecule type" value="Genomic_DNA"/>
</dbReference>
<protein>
    <submittedName>
        <fullName evidence="2">Uncharacterized protein</fullName>
    </submittedName>
</protein>
<sequence length="77" mass="9136">MNYSNYSEKHKRSISPILEKTSEGSKMIHHNRGNYIRHLESQLERAATIDYEGCEQRMRGIEQLIEVMMRVEDLIKL</sequence>
<evidence type="ECO:0000256" key="1">
    <source>
        <dbReference type="SAM" id="MobiDB-lite"/>
    </source>
</evidence>
<accession>A0CXQ7</accession>